<comment type="subcellular location">
    <subcellularLocation>
        <location evidence="5">Mitochondrion inner membrane</location>
        <topology evidence="5">Peripheral membrane protein</topology>
        <orientation evidence="5">Matrix side</orientation>
    </subcellularLocation>
</comment>
<reference evidence="6" key="1">
    <citation type="submission" date="2020-11" db="EMBL/GenBank/DDBJ databases">
        <authorList>
            <consortium name="DOE Joint Genome Institute"/>
            <person name="Ahrendt S."/>
            <person name="Riley R."/>
            <person name="Andreopoulos W."/>
            <person name="Labutti K."/>
            <person name="Pangilinan J."/>
            <person name="Ruiz-Duenas F.J."/>
            <person name="Barrasa J.M."/>
            <person name="Sanchez-Garcia M."/>
            <person name="Camarero S."/>
            <person name="Miyauchi S."/>
            <person name="Serrano A."/>
            <person name="Linde D."/>
            <person name="Babiker R."/>
            <person name="Drula E."/>
            <person name="Ayuso-Fernandez I."/>
            <person name="Pacheco R."/>
            <person name="Padilla G."/>
            <person name="Ferreira P."/>
            <person name="Barriuso J."/>
            <person name="Kellner H."/>
            <person name="Castanera R."/>
            <person name="Alfaro M."/>
            <person name="Ramirez L."/>
            <person name="Pisabarro A.G."/>
            <person name="Kuo A."/>
            <person name="Tritt A."/>
            <person name="Lipzen A."/>
            <person name="He G."/>
            <person name="Yan M."/>
            <person name="Ng V."/>
            <person name="Cullen D."/>
            <person name="Martin F."/>
            <person name="Rosso M.-N."/>
            <person name="Henrissat B."/>
            <person name="Hibbett D."/>
            <person name="Martinez A.T."/>
            <person name="Grigoriev I.V."/>
        </authorList>
    </citation>
    <scope>NUCLEOTIDE SEQUENCE</scope>
    <source>
        <strain evidence="6">ATCC 90797</strain>
    </source>
</reference>
<dbReference type="EC" id="2.1.1.-" evidence="5"/>
<dbReference type="NCBIfam" id="TIGR01983">
    <property type="entry name" value="UbiG"/>
    <property type="match status" value="1"/>
</dbReference>
<dbReference type="CDD" id="cd02440">
    <property type="entry name" value="AdoMet_MTases"/>
    <property type="match status" value="1"/>
</dbReference>
<dbReference type="Proteomes" id="UP000807025">
    <property type="component" value="Unassembled WGS sequence"/>
</dbReference>
<feature type="binding site" evidence="5">
    <location>
        <position position="174"/>
    </location>
    <ligand>
        <name>Mg(2+)</name>
        <dbReference type="ChEBI" id="CHEBI:18420"/>
    </ligand>
</feature>
<evidence type="ECO:0000313" key="7">
    <source>
        <dbReference type="Proteomes" id="UP000807025"/>
    </source>
</evidence>
<evidence type="ECO:0000256" key="5">
    <source>
        <dbReference type="HAMAP-Rule" id="MF_03190"/>
    </source>
</evidence>
<keyword evidence="5" id="KW-0472">Membrane</keyword>
<comment type="catalytic activity">
    <reaction evidence="5">
        <text>a 3,4-dihydroxy-5-(all-trans-polyprenyl)benzoate + S-adenosyl-L-methionine = a 4-hydroxy-3-methoxy-5-(all-trans-polyprenyl)benzoate + S-adenosyl-L-homocysteine + H(+)</text>
        <dbReference type="Rhea" id="RHEA:44452"/>
        <dbReference type="Rhea" id="RHEA-COMP:10930"/>
        <dbReference type="Rhea" id="RHEA-COMP:10931"/>
        <dbReference type="ChEBI" id="CHEBI:15378"/>
        <dbReference type="ChEBI" id="CHEBI:57856"/>
        <dbReference type="ChEBI" id="CHEBI:59789"/>
        <dbReference type="ChEBI" id="CHEBI:64694"/>
        <dbReference type="ChEBI" id="CHEBI:84443"/>
        <dbReference type="EC" id="2.1.1.114"/>
    </reaction>
</comment>
<comment type="catalytic activity">
    <reaction evidence="5">
        <text>a 3-demethylubiquinone + S-adenosyl-L-methionine = a ubiquinone + S-adenosyl-L-homocysteine</text>
        <dbReference type="Rhea" id="RHEA:81215"/>
        <dbReference type="Rhea" id="RHEA-COMP:9565"/>
        <dbReference type="Rhea" id="RHEA-COMP:19654"/>
        <dbReference type="ChEBI" id="CHEBI:16389"/>
        <dbReference type="ChEBI" id="CHEBI:57856"/>
        <dbReference type="ChEBI" id="CHEBI:59789"/>
        <dbReference type="ChEBI" id="CHEBI:231825"/>
    </reaction>
</comment>
<dbReference type="OrthoDB" id="3265906at2759"/>
<dbReference type="AlphaFoldDB" id="A0A9P6A403"/>
<comment type="pathway">
    <text evidence="5">Cofactor biosynthesis; ubiquinone biosynthesis.</text>
</comment>
<dbReference type="EMBL" id="MU154531">
    <property type="protein sequence ID" value="KAF9499670.1"/>
    <property type="molecule type" value="Genomic_DNA"/>
</dbReference>
<feature type="binding site" evidence="5">
    <location>
        <position position="171"/>
    </location>
    <ligand>
        <name>Mg(2+)</name>
        <dbReference type="ChEBI" id="CHEBI:18420"/>
    </ligand>
</feature>
<dbReference type="GO" id="GO:0031314">
    <property type="term" value="C:extrinsic component of mitochondrial inner membrane"/>
    <property type="evidence" value="ECO:0007669"/>
    <property type="project" value="UniProtKB-UniRule"/>
</dbReference>
<feature type="binding site" evidence="5">
    <location>
        <position position="93"/>
    </location>
    <ligand>
        <name>S-adenosyl-L-methionine</name>
        <dbReference type="ChEBI" id="CHEBI:59789"/>
    </ligand>
</feature>
<organism evidence="6 7">
    <name type="scientific">Pleurotus eryngii</name>
    <name type="common">Boletus of the steppes</name>
    <dbReference type="NCBI Taxonomy" id="5323"/>
    <lineage>
        <taxon>Eukaryota</taxon>
        <taxon>Fungi</taxon>
        <taxon>Dikarya</taxon>
        <taxon>Basidiomycota</taxon>
        <taxon>Agaricomycotina</taxon>
        <taxon>Agaricomycetes</taxon>
        <taxon>Agaricomycetidae</taxon>
        <taxon>Agaricales</taxon>
        <taxon>Pleurotineae</taxon>
        <taxon>Pleurotaceae</taxon>
        <taxon>Pleurotus</taxon>
    </lineage>
</organism>
<dbReference type="PANTHER" id="PTHR43464:SF19">
    <property type="entry name" value="UBIQUINONE BIOSYNTHESIS O-METHYLTRANSFERASE, MITOCHONDRIAL"/>
    <property type="match status" value="1"/>
</dbReference>
<keyword evidence="7" id="KW-1185">Reference proteome</keyword>
<comment type="function">
    <text evidence="5">O-methyltransferase required for two non-consecutive steps during ubiquinone biosynthesis. Catalyzes the 2 O-methylation of 3,4-dihydroxy-5-(all-trans-polyprenyl)benzoic acid into 4-hydroxy-3-methoxy-5-(all-trans-polyprenyl)benzoic acid. Also catalyzes the last step of ubiquinone biosynthesis by mediating methylation of 3-demethylubiquinone into ubiquinone. Also able to mediate the methylation of 3-demethylubiquinol into ubiquinol.</text>
</comment>
<feature type="binding site" evidence="5">
    <location>
        <position position="114"/>
    </location>
    <ligand>
        <name>S-adenosyl-L-methionine</name>
        <dbReference type="ChEBI" id="CHEBI:59789"/>
    </ligand>
</feature>
<dbReference type="EC" id="2.1.1.64" evidence="5"/>
<dbReference type="InterPro" id="IPR010233">
    <property type="entry name" value="UbiG_MeTrfase"/>
</dbReference>
<evidence type="ECO:0000256" key="1">
    <source>
        <dbReference type="ARBA" id="ARBA00022603"/>
    </source>
</evidence>
<evidence type="ECO:0000256" key="2">
    <source>
        <dbReference type="ARBA" id="ARBA00022679"/>
    </source>
</evidence>
<dbReference type="SUPFAM" id="SSF53335">
    <property type="entry name" value="S-adenosyl-L-methionine-dependent methyltransferases"/>
    <property type="match status" value="1"/>
</dbReference>
<keyword evidence="4 5" id="KW-0949">S-adenosyl-L-methionine</keyword>
<dbReference type="Pfam" id="PF13489">
    <property type="entry name" value="Methyltransf_23"/>
    <property type="match status" value="1"/>
</dbReference>
<dbReference type="InterPro" id="IPR029063">
    <property type="entry name" value="SAM-dependent_MTases_sf"/>
</dbReference>
<comment type="caution">
    <text evidence="6">The sequence shown here is derived from an EMBL/GenBank/DDBJ whole genome shotgun (WGS) entry which is preliminary data.</text>
</comment>
<protein>
    <recommendedName>
        <fullName evidence="5">Ubiquinone biosynthesis O-methyltransferase, mitochondrial</fullName>
    </recommendedName>
    <alternativeName>
        <fullName evidence="5">3-demethylubiquinol 3-O-methyltransferase</fullName>
        <ecNumber evidence="5">2.1.1.64</ecNumber>
    </alternativeName>
    <alternativeName>
        <fullName evidence="5">3-demethylubiquinone 3-O-methyltransferase</fullName>
        <ecNumber evidence="5">2.1.1.-</ecNumber>
    </alternativeName>
    <alternativeName>
        <fullName evidence="5">Polyprenyldihydroxybenzoate methyltransferase</fullName>
        <ecNumber evidence="5">2.1.1.114</ecNumber>
    </alternativeName>
</protein>
<dbReference type="HAMAP" id="MF_00472">
    <property type="entry name" value="UbiG"/>
    <property type="match status" value="1"/>
</dbReference>
<accession>A0A9P6A403</accession>
<dbReference type="GO" id="GO:0010420">
    <property type="term" value="F:polyprenyldihydroxybenzoate methyltransferase activity"/>
    <property type="evidence" value="ECO:0007669"/>
    <property type="project" value="UniProtKB-UniRule"/>
</dbReference>
<comment type="cofactor">
    <cofactor evidence="5">
        <name>Mg(2+)</name>
        <dbReference type="ChEBI" id="CHEBI:18420"/>
    </cofactor>
</comment>
<keyword evidence="1 5" id="KW-0489">Methyltransferase</keyword>
<evidence type="ECO:0000313" key="6">
    <source>
        <dbReference type="EMBL" id="KAF9499670.1"/>
    </source>
</evidence>
<keyword evidence="6" id="KW-0830">Ubiquinone</keyword>
<feature type="binding site" evidence="5">
    <location>
        <position position="175"/>
    </location>
    <ligand>
        <name>Mg(2+)</name>
        <dbReference type="ChEBI" id="CHEBI:18420"/>
    </ligand>
</feature>
<keyword evidence="2 5" id="KW-0808">Transferase</keyword>
<comment type="catalytic activity">
    <reaction evidence="5">
        <text>a 3-demethylubiquinol + S-adenosyl-L-methionine = a ubiquinol + S-adenosyl-L-homocysteine + H(+)</text>
        <dbReference type="Rhea" id="RHEA:44380"/>
        <dbReference type="Rhea" id="RHEA-COMP:9566"/>
        <dbReference type="Rhea" id="RHEA-COMP:10914"/>
        <dbReference type="ChEBI" id="CHEBI:15378"/>
        <dbReference type="ChEBI" id="CHEBI:17976"/>
        <dbReference type="ChEBI" id="CHEBI:57856"/>
        <dbReference type="ChEBI" id="CHEBI:59789"/>
        <dbReference type="ChEBI" id="CHEBI:84422"/>
        <dbReference type="EC" id="2.1.1.64"/>
    </reaction>
</comment>
<dbReference type="PANTHER" id="PTHR43464">
    <property type="entry name" value="METHYLTRANSFERASE"/>
    <property type="match status" value="1"/>
</dbReference>
<comment type="subunit">
    <text evidence="5">Component of a multi-subunit COQ enzyme complex, composed of at least COQ3, COQ4, COQ5, COQ6, COQ7 and COQ9.</text>
</comment>
<keyword evidence="5" id="KW-0460">Magnesium</keyword>
<feature type="binding site" evidence="5">
    <location>
        <position position="55"/>
    </location>
    <ligand>
        <name>S-adenosyl-L-methionine</name>
        <dbReference type="ChEBI" id="CHEBI:59789"/>
    </ligand>
</feature>
<comment type="similarity">
    <text evidence="5">Belongs to the class I-like SAM-binding methyltransferase superfamily. UbiG/COQ3 family.</text>
</comment>
<proteinExistence type="inferred from homology"/>
<sequence length="321" mass="35598">MQSILRNYIRRHATAATRQNSSVNASEISFFSKLSSQWWDEHGEFAFLHRMNPIRMQLIHEKVREMGWEDGAASEEKLSSRSALDGLKVLDIGCGGGLFSESLARQGARTLGIDASEANITIATLHSQADPNFRVSSASPSPSNLSYRQISAESLLAESGPEQYDVVCSMEVLEHVDNPADFLNSCAQLVKPGGHLFLSTIARTPLAYFLTIFTAETLLRKVTPGTHTYSKFVNPGELVEYFQNYPTSLTSKTTTSQPWISPSSSVCDLRRTEAEVRGMIYDPLRAKWHLASRTASLWGGDLVNGCNYLFWVRKPNASPSQ</sequence>
<keyword evidence="5" id="KW-0999">Mitochondrion inner membrane</keyword>
<evidence type="ECO:0000256" key="3">
    <source>
        <dbReference type="ARBA" id="ARBA00022688"/>
    </source>
</evidence>
<gene>
    <name evidence="5" type="primary">COQ3</name>
    <name evidence="6" type="ORF">BDN71DRAFT_1586741</name>
</gene>
<dbReference type="GO" id="GO:0046872">
    <property type="term" value="F:metal ion binding"/>
    <property type="evidence" value="ECO:0007669"/>
    <property type="project" value="UniProtKB-KW"/>
</dbReference>
<dbReference type="Gene3D" id="3.40.50.150">
    <property type="entry name" value="Vaccinia Virus protein VP39"/>
    <property type="match status" value="1"/>
</dbReference>
<name>A0A9P6A403_PLEER</name>
<dbReference type="GO" id="GO:0032259">
    <property type="term" value="P:methylation"/>
    <property type="evidence" value="ECO:0007669"/>
    <property type="project" value="UniProtKB-KW"/>
</dbReference>
<dbReference type="GO" id="GO:0061542">
    <property type="term" value="F:3-demethylubiquinol 3-O-methyltransferase activity"/>
    <property type="evidence" value="ECO:0007669"/>
    <property type="project" value="UniProtKB-UniRule"/>
</dbReference>
<dbReference type="EC" id="2.1.1.114" evidence="5"/>
<keyword evidence="5" id="KW-0496">Mitochondrion</keyword>
<keyword evidence="5" id="KW-0479">Metal-binding</keyword>
<evidence type="ECO:0000256" key="4">
    <source>
        <dbReference type="ARBA" id="ARBA00022691"/>
    </source>
</evidence>
<keyword evidence="3 5" id="KW-0831">Ubiquinone biosynthesis</keyword>
<feature type="binding site" evidence="5">
    <location>
        <position position="170"/>
    </location>
    <ligand>
        <name>S-adenosyl-L-methionine</name>
        <dbReference type="ChEBI" id="CHEBI:59789"/>
    </ligand>
</feature>